<dbReference type="Pfam" id="PF11536">
    <property type="entry name" value="DUF3226"/>
    <property type="match status" value="1"/>
</dbReference>
<evidence type="ECO:0000313" key="2">
    <source>
        <dbReference type="Proteomes" id="UP000028547"/>
    </source>
</evidence>
<reference evidence="1 2" key="1">
    <citation type="submission" date="2014-07" db="EMBL/GenBank/DDBJ databases">
        <title>Draft Genome Sequence of Gephyronic Acid Producer, Cystobacter violaceus Strain Cb vi76.</title>
        <authorList>
            <person name="Stevens D.C."/>
            <person name="Young J."/>
            <person name="Carmichael R."/>
            <person name="Tan J."/>
            <person name="Taylor R.E."/>
        </authorList>
    </citation>
    <scope>NUCLEOTIDE SEQUENCE [LARGE SCALE GENOMIC DNA]</scope>
    <source>
        <strain evidence="1 2">Cb vi76</strain>
    </source>
</reference>
<comment type="caution">
    <text evidence="1">The sequence shown here is derived from an EMBL/GenBank/DDBJ whole genome shotgun (WGS) entry which is preliminary data.</text>
</comment>
<accession>A0A084SRT1</accession>
<dbReference type="RefSeq" id="WP_043399686.1">
    <property type="nucleotide sequence ID" value="NZ_JPMI01000158.1"/>
</dbReference>
<dbReference type="Proteomes" id="UP000028547">
    <property type="component" value="Unassembled WGS sequence"/>
</dbReference>
<sequence>QPGRVEEFIEKLIPQEDTVWPHAQATTTRAMELGARLSQRDHLKGAIHAWLAWQSDPGLPFGIALKAKVFDHDSPEALRFVAWFKQCFT</sequence>
<gene>
    <name evidence="1" type="ORF">Q664_23855</name>
</gene>
<dbReference type="InterPro" id="IPR024508">
    <property type="entry name" value="DUF3226"/>
</dbReference>
<protein>
    <submittedName>
        <fullName evidence="1">Uncharacterized protein</fullName>
    </submittedName>
</protein>
<proteinExistence type="predicted"/>
<dbReference type="AlphaFoldDB" id="A0A084SRT1"/>
<name>A0A084SRT1_9BACT</name>
<feature type="non-terminal residue" evidence="1">
    <location>
        <position position="1"/>
    </location>
</feature>
<organism evidence="1 2">
    <name type="scientific">Archangium violaceum Cb vi76</name>
    <dbReference type="NCBI Taxonomy" id="1406225"/>
    <lineage>
        <taxon>Bacteria</taxon>
        <taxon>Pseudomonadati</taxon>
        <taxon>Myxococcota</taxon>
        <taxon>Myxococcia</taxon>
        <taxon>Myxococcales</taxon>
        <taxon>Cystobacterineae</taxon>
        <taxon>Archangiaceae</taxon>
        <taxon>Archangium</taxon>
    </lineage>
</organism>
<dbReference type="EMBL" id="JPMI01000158">
    <property type="protein sequence ID" value="KFA91166.1"/>
    <property type="molecule type" value="Genomic_DNA"/>
</dbReference>
<evidence type="ECO:0000313" key="1">
    <source>
        <dbReference type="EMBL" id="KFA91166.1"/>
    </source>
</evidence>